<gene>
    <name evidence="2" type="ORF">HNO88_000782</name>
</gene>
<accession>A0A7W7K7P0</accession>
<dbReference type="AlphaFoldDB" id="A0A7W7K7P0"/>
<dbReference type="RefSeq" id="WP_184242745.1">
    <property type="nucleotide sequence ID" value="NZ_JACHLR010000002.1"/>
</dbReference>
<feature type="compositionally biased region" description="Basic and acidic residues" evidence="1">
    <location>
        <begin position="42"/>
        <end position="68"/>
    </location>
</feature>
<evidence type="ECO:0000256" key="1">
    <source>
        <dbReference type="SAM" id="MobiDB-lite"/>
    </source>
</evidence>
<reference evidence="2 3" key="1">
    <citation type="submission" date="2020-08" db="EMBL/GenBank/DDBJ databases">
        <title>Functional genomics of gut bacteria from endangered species of beetles.</title>
        <authorList>
            <person name="Carlos-Shanley C."/>
        </authorList>
    </citation>
    <scope>NUCLEOTIDE SEQUENCE [LARGE SCALE GENOMIC DNA]</scope>
    <source>
        <strain evidence="2 3">S00245</strain>
    </source>
</reference>
<evidence type="ECO:0000313" key="2">
    <source>
        <dbReference type="EMBL" id="MBB4857475.1"/>
    </source>
</evidence>
<dbReference type="Proteomes" id="UP000555448">
    <property type="component" value="Unassembled WGS sequence"/>
</dbReference>
<sequence length="100" mass="12105">MMIAAAAMASMLGTGVVAEAKDHRRNHDSRYERGQSGYNRAYRTDRDRRYDRRDRDRRREVSNRDRRGYNRNGNYGDMARRNYEYERNLQTCYRDGRRVC</sequence>
<feature type="region of interest" description="Disordered" evidence="1">
    <location>
        <begin position="17"/>
        <end position="77"/>
    </location>
</feature>
<proteinExistence type="predicted"/>
<organism evidence="2 3">
    <name type="scientific">Novosphingobium chloroacetimidivorans</name>
    <dbReference type="NCBI Taxonomy" id="1428314"/>
    <lineage>
        <taxon>Bacteria</taxon>
        <taxon>Pseudomonadati</taxon>
        <taxon>Pseudomonadota</taxon>
        <taxon>Alphaproteobacteria</taxon>
        <taxon>Sphingomonadales</taxon>
        <taxon>Sphingomonadaceae</taxon>
        <taxon>Novosphingobium</taxon>
    </lineage>
</organism>
<keyword evidence="3" id="KW-1185">Reference proteome</keyword>
<evidence type="ECO:0000313" key="3">
    <source>
        <dbReference type="Proteomes" id="UP000555448"/>
    </source>
</evidence>
<dbReference type="EMBL" id="JACHLR010000002">
    <property type="protein sequence ID" value="MBB4857475.1"/>
    <property type="molecule type" value="Genomic_DNA"/>
</dbReference>
<protein>
    <submittedName>
        <fullName evidence="2">Uncharacterized protein</fullName>
    </submittedName>
</protein>
<comment type="caution">
    <text evidence="2">The sequence shown here is derived from an EMBL/GenBank/DDBJ whole genome shotgun (WGS) entry which is preliminary data.</text>
</comment>
<name>A0A7W7K7P0_9SPHN</name>